<feature type="transmembrane region" description="Helical" evidence="1">
    <location>
        <begin position="86"/>
        <end position="106"/>
    </location>
</feature>
<dbReference type="Proteomes" id="UP000694571">
    <property type="component" value="Unplaced"/>
</dbReference>
<dbReference type="AlphaFoldDB" id="A0A8D1LGA1"/>
<name>A0A8D1LGA1_PIG</name>
<proteinExistence type="predicted"/>
<reference evidence="2" key="1">
    <citation type="submission" date="2025-08" db="UniProtKB">
        <authorList>
            <consortium name="Ensembl"/>
        </authorList>
    </citation>
    <scope>IDENTIFICATION</scope>
</reference>
<evidence type="ECO:0000256" key="1">
    <source>
        <dbReference type="SAM" id="Phobius"/>
    </source>
</evidence>
<accession>A0A8D1LGA1</accession>
<keyword evidence="1" id="KW-0812">Transmembrane</keyword>
<protein>
    <submittedName>
        <fullName evidence="2">Uncharacterized protein</fullName>
    </submittedName>
</protein>
<sequence>MEPANQIILSICRMVKMAPSLPTHGPHLSWGTPGNRAHLPKRPVWSAASAGSPLRAAWRWRQLLITEDLKIPMPLTAPPCGVQRQVVFYAFFACVFFSLWDLLSLFPPSSSSSSPHHFYAPLPLHPLLQPARKTFSKKEALPWKNKDLKSL</sequence>
<keyword evidence="1" id="KW-1133">Transmembrane helix</keyword>
<dbReference type="Ensembl" id="ENSSSCT00050019054.1">
    <property type="protein sequence ID" value="ENSSSCP00050007888.1"/>
    <property type="gene ID" value="ENSSSCG00050014129.1"/>
</dbReference>
<keyword evidence="1" id="KW-0472">Membrane</keyword>
<evidence type="ECO:0000313" key="2">
    <source>
        <dbReference type="Ensembl" id="ENSSSCP00050007888.1"/>
    </source>
</evidence>
<evidence type="ECO:0000313" key="3">
    <source>
        <dbReference type="Proteomes" id="UP000694571"/>
    </source>
</evidence>
<organism evidence="2 3">
    <name type="scientific">Sus scrofa</name>
    <name type="common">Pig</name>
    <dbReference type="NCBI Taxonomy" id="9823"/>
    <lineage>
        <taxon>Eukaryota</taxon>
        <taxon>Metazoa</taxon>
        <taxon>Chordata</taxon>
        <taxon>Craniata</taxon>
        <taxon>Vertebrata</taxon>
        <taxon>Euteleostomi</taxon>
        <taxon>Mammalia</taxon>
        <taxon>Eutheria</taxon>
        <taxon>Laurasiatheria</taxon>
        <taxon>Artiodactyla</taxon>
        <taxon>Suina</taxon>
        <taxon>Suidae</taxon>
        <taxon>Sus</taxon>
    </lineage>
</organism>